<proteinExistence type="predicted"/>
<accession>A0A1D7VH86</accession>
<dbReference type="AlphaFoldDB" id="A0A1D7VH86"/>
<dbReference type="Proteomes" id="UP000094094">
    <property type="component" value="Chromosome"/>
</dbReference>
<name>A0A1D7VH86_9ACTN</name>
<protein>
    <submittedName>
        <fullName evidence="1">Uncharacterized protein</fullName>
    </submittedName>
</protein>
<reference evidence="1 2" key="1">
    <citation type="submission" date="2016-09" db="EMBL/GenBank/DDBJ databases">
        <title>Complete genome sequencing of Streptomyces lydicus 103 and metabolic pathways analysis of antibiotic biosynthesis.</title>
        <authorList>
            <person name="Jia N."/>
            <person name="Ding M.-Z."/>
            <person name="Gao F."/>
            <person name="Yuan Y.-J."/>
        </authorList>
    </citation>
    <scope>NUCLEOTIDE SEQUENCE [LARGE SCALE GENOMIC DNA]</scope>
    <source>
        <strain evidence="1 2">103</strain>
    </source>
</reference>
<gene>
    <name evidence="1" type="ORF">SL103_07440</name>
</gene>
<dbReference type="EMBL" id="CP017157">
    <property type="protein sequence ID" value="AOP46096.1"/>
    <property type="molecule type" value="Genomic_DNA"/>
</dbReference>
<sequence length="86" mass="9265">MTLQRLDESGVFGKPTDWQRAQSAVLMLLVVVENDANKNVLAEDCRPRDAAPSSPPVGSKTRGSVLVKRVKVMGAFASSQWGEHAA</sequence>
<evidence type="ECO:0000313" key="2">
    <source>
        <dbReference type="Proteomes" id="UP000094094"/>
    </source>
</evidence>
<organism evidence="1 2">
    <name type="scientific">Streptomyces lydicus</name>
    <dbReference type="NCBI Taxonomy" id="47763"/>
    <lineage>
        <taxon>Bacteria</taxon>
        <taxon>Bacillati</taxon>
        <taxon>Actinomycetota</taxon>
        <taxon>Actinomycetes</taxon>
        <taxon>Kitasatosporales</taxon>
        <taxon>Streptomycetaceae</taxon>
        <taxon>Streptomyces</taxon>
    </lineage>
</organism>
<evidence type="ECO:0000313" key="1">
    <source>
        <dbReference type="EMBL" id="AOP46096.1"/>
    </source>
</evidence>
<dbReference type="RefSeq" id="WP_069567953.1">
    <property type="nucleotide sequence ID" value="NZ_CP017157.1"/>
</dbReference>
<keyword evidence="2" id="KW-1185">Reference proteome</keyword>
<dbReference type="KEGG" id="slc:SL103_07440"/>